<reference evidence="2 3" key="1">
    <citation type="submission" date="2016-10" db="EMBL/GenBank/DDBJ databases">
        <authorList>
            <person name="de Groot N.N."/>
        </authorList>
    </citation>
    <scope>NUCLEOTIDE SEQUENCE [LARGE SCALE GENOMIC DNA]</scope>
    <source>
        <strain evidence="2 3">S5-249</strain>
    </source>
</reference>
<feature type="domain" description="DUF403" evidence="1">
    <location>
        <begin position="1"/>
        <end position="308"/>
    </location>
</feature>
<sequence>MLSRTAAHLYWIGRYVERAEFTARLIEATIRLDALSARPAGESAWESALLVAAAESGFVATGEERTPANVGRYLTLSADNPSSIRSCLDGARSNAKSVRTALTRDAWEAINRSWLNLRGMNAAAGPQEWMQLIEALKAETRGFEGAVHRMLRNESHAFIELGAAVERGDNTARLLDVKYHLLLPEGEQVGGLIDRDQWTTILHTVSAVTAYRWLYRDTLRPWLVAELLLTRGEMPRSLAASAHEVVQQLSFIGRITGMQGEADRLARQRQTTLARASIEEIFAGGLHEWLTGYIVENSRIDRAIGAQFRFA</sequence>
<dbReference type="InterPro" id="IPR007296">
    <property type="entry name" value="DUF403"/>
</dbReference>
<accession>A0A1I6LGB9</accession>
<dbReference type="OrthoDB" id="9803532at2"/>
<name>A0A1I6LGB9_9SPHN</name>
<dbReference type="PANTHER" id="PTHR34595:SF7">
    <property type="entry name" value="SLL1039 PROTEIN"/>
    <property type="match status" value="1"/>
</dbReference>
<dbReference type="EMBL" id="FOZG01000002">
    <property type="protein sequence ID" value="SFS02529.1"/>
    <property type="molecule type" value="Genomic_DNA"/>
</dbReference>
<evidence type="ECO:0000313" key="2">
    <source>
        <dbReference type="EMBL" id="SFS02529.1"/>
    </source>
</evidence>
<evidence type="ECO:0000313" key="3">
    <source>
        <dbReference type="Proteomes" id="UP000198824"/>
    </source>
</evidence>
<evidence type="ECO:0000259" key="1">
    <source>
        <dbReference type="Pfam" id="PF04168"/>
    </source>
</evidence>
<protein>
    <submittedName>
        <fullName evidence="2">Uncharacterized conserved protein, Alpha-E superfamily</fullName>
    </submittedName>
</protein>
<dbReference type="InterPro" id="IPR051680">
    <property type="entry name" value="ATP-dep_Glu-Cys_Ligase-2"/>
</dbReference>
<keyword evidence="3" id="KW-1185">Reference proteome</keyword>
<dbReference type="AlphaFoldDB" id="A0A1I6LGB9"/>
<proteinExistence type="predicted"/>
<organism evidence="2 3">
    <name type="scientific">Sphingomonas jatrophae</name>
    <dbReference type="NCBI Taxonomy" id="1166337"/>
    <lineage>
        <taxon>Bacteria</taxon>
        <taxon>Pseudomonadati</taxon>
        <taxon>Pseudomonadota</taxon>
        <taxon>Alphaproteobacteria</taxon>
        <taxon>Sphingomonadales</taxon>
        <taxon>Sphingomonadaceae</taxon>
        <taxon>Sphingomonas</taxon>
    </lineage>
</organism>
<dbReference type="STRING" id="1166337.SAMN05192580_2710"/>
<gene>
    <name evidence="2" type="ORF">SAMN05192580_2710</name>
</gene>
<dbReference type="RefSeq" id="WP_093315349.1">
    <property type="nucleotide sequence ID" value="NZ_FOZG01000002.1"/>
</dbReference>
<dbReference type="Proteomes" id="UP000198824">
    <property type="component" value="Unassembled WGS sequence"/>
</dbReference>
<dbReference type="Pfam" id="PF04168">
    <property type="entry name" value="Alpha-E"/>
    <property type="match status" value="1"/>
</dbReference>
<dbReference type="PANTHER" id="PTHR34595">
    <property type="entry name" value="BLR5612 PROTEIN"/>
    <property type="match status" value="1"/>
</dbReference>